<dbReference type="OrthoDB" id="341421at2759"/>
<reference evidence="6 7" key="1">
    <citation type="journal article" date="2015" name="Sci. Rep.">
        <title>Chromosome-level genome map provides insights into diverse defense mechanisms in the medicinal fungus Ganoderma sinense.</title>
        <authorList>
            <person name="Zhu Y."/>
            <person name="Xu J."/>
            <person name="Sun C."/>
            <person name="Zhou S."/>
            <person name="Xu H."/>
            <person name="Nelson D.R."/>
            <person name="Qian J."/>
            <person name="Song J."/>
            <person name="Luo H."/>
            <person name="Xiang L."/>
            <person name="Li Y."/>
            <person name="Xu Z."/>
            <person name="Ji A."/>
            <person name="Wang L."/>
            <person name="Lu S."/>
            <person name="Hayward A."/>
            <person name="Sun W."/>
            <person name="Li X."/>
            <person name="Schwartz D.C."/>
            <person name="Wang Y."/>
            <person name="Chen S."/>
        </authorList>
    </citation>
    <scope>NUCLEOTIDE SEQUENCE [LARGE SCALE GENOMIC DNA]</scope>
    <source>
        <strain evidence="6 7">ZZ0214-1</strain>
    </source>
</reference>
<organism evidence="6 7">
    <name type="scientific">Ganoderma sinense ZZ0214-1</name>
    <dbReference type="NCBI Taxonomy" id="1077348"/>
    <lineage>
        <taxon>Eukaryota</taxon>
        <taxon>Fungi</taxon>
        <taxon>Dikarya</taxon>
        <taxon>Basidiomycota</taxon>
        <taxon>Agaricomycotina</taxon>
        <taxon>Agaricomycetes</taxon>
        <taxon>Polyporales</taxon>
        <taxon>Polyporaceae</taxon>
        <taxon>Ganoderma</taxon>
    </lineage>
</organism>
<comment type="caution">
    <text evidence="6">The sequence shown here is derived from an EMBL/GenBank/DDBJ whole genome shotgun (WGS) entry which is preliminary data.</text>
</comment>
<keyword evidence="2 4" id="KW-0863">Zinc-finger</keyword>
<dbReference type="EMBL" id="AYKW01000007">
    <property type="protein sequence ID" value="PIL33705.1"/>
    <property type="molecule type" value="Genomic_DNA"/>
</dbReference>
<evidence type="ECO:0000256" key="3">
    <source>
        <dbReference type="ARBA" id="ARBA00022833"/>
    </source>
</evidence>
<keyword evidence="1" id="KW-0479">Metal-binding</keyword>
<keyword evidence="3" id="KW-0862">Zinc</keyword>
<dbReference type="PROSITE" id="PS50865">
    <property type="entry name" value="ZF_MYND_2"/>
    <property type="match status" value="1"/>
</dbReference>
<dbReference type="Pfam" id="PF01753">
    <property type="entry name" value="zf-MYND"/>
    <property type="match status" value="1"/>
</dbReference>
<evidence type="ECO:0000259" key="5">
    <source>
        <dbReference type="PROSITE" id="PS50865"/>
    </source>
</evidence>
<dbReference type="InterPro" id="IPR002893">
    <property type="entry name" value="Znf_MYND"/>
</dbReference>
<evidence type="ECO:0000256" key="4">
    <source>
        <dbReference type="PROSITE-ProRule" id="PRU00134"/>
    </source>
</evidence>
<dbReference type="AlphaFoldDB" id="A0A2G8SIV5"/>
<dbReference type="Gene3D" id="6.10.140.2220">
    <property type="match status" value="1"/>
</dbReference>
<dbReference type="Proteomes" id="UP000230002">
    <property type="component" value="Unassembled WGS sequence"/>
</dbReference>
<evidence type="ECO:0000256" key="2">
    <source>
        <dbReference type="ARBA" id="ARBA00022771"/>
    </source>
</evidence>
<evidence type="ECO:0000256" key="1">
    <source>
        <dbReference type="ARBA" id="ARBA00022723"/>
    </source>
</evidence>
<accession>A0A2G8SIV5</accession>
<dbReference type="PROSITE" id="PS01360">
    <property type="entry name" value="ZF_MYND_1"/>
    <property type="match status" value="1"/>
</dbReference>
<evidence type="ECO:0000313" key="7">
    <source>
        <dbReference type="Proteomes" id="UP000230002"/>
    </source>
</evidence>
<feature type="domain" description="MYND-type" evidence="5">
    <location>
        <begin position="52"/>
        <end position="93"/>
    </location>
</feature>
<keyword evidence="7" id="KW-1185">Reference proteome</keyword>
<evidence type="ECO:0000313" key="6">
    <source>
        <dbReference type="EMBL" id="PIL33705.1"/>
    </source>
</evidence>
<gene>
    <name evidence="6" type="ORF">GSI_04330</name>
</gene>
<name>A0A2G8SIV5_9APHY</name>
<proteinExistence type="predicted"/>
<dbReference type="SUPFAM" id="SSF144232">
    <property type="entry name" value="HIT/MYND zinc finger-like"/>
    <property type="match status" value="1"/>
</dbReference>
<dbReference type="GO" id="GO:0008270">
    <property type="term" value="F:zinc ion binding"/>
    <property type="evidence" value="ECO:0007669"/>
    <property type="project" value="UniProtKB-KW"/>
</dbReference>
<dbReference type="STRING" id="1077348.A0A2G8SIV5"/>
<protein>
    <recommendedName>
        <fullName evidence="5">MYND-type domain-containing protein</fullName>
    </recommendedName>
</protein>
<sequence>MDIAALIDYFEIGCPCCQLEYQLWFITGVPPAPHRNPQSDPKGALHRELMQCQFCFKSRREGVQFFRCGGCSIEIYCSKECQKKAWGRHKEKCALNRKYQPAGGGEPKPMKDLRAFTSKHRPTISEAAATALGVAQDPKRAQEFVFVIFLRPRPSAGRIETAFFAFGAAVVPFSAFSKDQITEMKGQLKSAHDLNVKNGSLGAMEVVLMCMDPNVVNVVMMGFSDDPSPLENPGENWKHWLLNRLNEGVVC</sequence>